<evidence type="ECO:0000256" key="2">
    <source>
        <dbReference type="ARBA" id="ARBA00022723"/>
    </source>
</evidence>
<evidence type="ECO:0000256" key="4">
    <source>
        <dbReference type="ARBA" id="ARBA00023239"/>
    </source>
</evidence>
<dbReference type="FunFam" id="1.50.10.130:FF:000001">
    <property type="entry name" value="Isoprene synthase, chloroplastic"/>
    <property type="match status" value="1"/>
</dbReference>
<evidence type="ECO:0000313" key="7">
    <source>
        <dbReference type="EMBL" id="SPC91301.1"/>
    </source>
</evidence>
<protein>
    <recommendedName>
        <fullName evidence="8">Terpene synthase N-terminal domain-containing protein</fullName>
    </recommendedName>
</protein>
<feature type="domain" description="Terpene synthase metal-binding" evidence="6">
    <location>
        <begin position="449"/>
        <end position="565"/>
    </location>
</feature>
<dbReference type="InterPro" id="IPR001906">
    <property type="entry name" value="Terpene_synth_N"/>
</dbReference>
<dbReference type="SUPFAM" id="SSF48576">
    <property type="entry name" value="Terpenoid synthases"/>
    <property type="match status" value="1"/>
</dbReference>
<keyword evidence="3" id="KW-0460">Magnesium</keyword>
<name>A0A2N9FWI6_FAGSY</name>
<evidence type="ECO:0000256" key="1">
    <source>
        <dbReference type="ARBA" id="ARBA00001946"/>
    </source>
</evidence>
<proteinExistence type="predicted"/>
<evidence type="ECO:0000256" key="3">
    <source>
        <dbReference type="ARBA" id="ARBA00022842"/>
    </source>
</evidence>
<keyword evidence="2" id="KW-0479">Metal-binding</keyword>
<dbReference type="Gene3D" id="1.10.600.10">
    <property type="entry name" value="Farnesyl Diphosphate Synthase"/>
    <property type="match status" value="3"/>
</dbReference>
<accession>A0A2N9FWI6</accession>
<gene>
    <name evidence="7" type="ORF">FSB_LOCUS19183</name>
</gene>
<dbReference type="Pfam" id="PF01397">
    <property type="entry name" value="Terpene_synth"/>
    <property type="match status" value="1"/>
</dbReference>
<dbReference type="AlphaFoldDB" id="A0A2N9FWI6"/>
<evidence type="ECO:0008006" key="8">
    <source>
        <dbReference type="Google" id="ProtNLM"/>
    </source>
</evidence>
<dbReference type="InterPro" id="IPR005630">
    <property type="entry name" value="Terpene_synthase_metal-bd"/>
</dbReference>
<dbReference type="GO" id="GO:0016114">
    <property type="term" value="P:terpenoid biosynthetic process"/>
    <property type="evidence" value="ECO:0007669"/>
    <property type="project" value="InterPro"/>
</dbReference>
<dbReference type="EMBL" id="OIVN01001217">
    <property type="protein sequence ID" value="SPC91301.1"/>
    <property type="molecule type" value="Genomic_DNA"/>
</dbReference>
<reference evidence="7" key="1">
    <citation type="submission" date="2018-02" db="EMBL/GenBank/DDBJ databases">
        <authorList>
            <person name="Cohen D.B."/>
            <person name="Kent A.D."/>
        </authorList>
    </citation>
    <scope>NUCLEOTIDE SEQUENCE</scope>
</reference>
<feature type="domain" description="Terpene synthase N-terminal" evidence="5">
    <location>
        <begin position="40"/>
        <end position="214"/>
    </location>
</feature>
<feature type="domain" description="Terpene synthase metal-binding" evidence="6">
    <location>
        <begin position="566"/>
        <end position="605"/>
    </location>
</feature>
<organism evidence="7">
    <name type="scientific">Fagus sylvatica</name>
    <name type="common">Beechnut</name>
    <dbReference type="NCBI Taxonomy" id="28930"/>
    <lineage>
        <taxon>Eukaryota</taxon>
        <taxon>Viridiplantae</taxon>
        <taxon>Streptophyta</taxon>
        <taxon>Embryophyta</taxon>
        <taxon>Tracheophyta</taxon>
        <taxon>Spermatophyta</taxon>
        <taxon>Magnoliopsida</taxon>
        <taxon>eudicotyledons</taxon>
        <taxon>Gunneridae</taxon>
        <taxon>Pentapetalae</taxon>
        <taxon>rosids</taxon>
        <taxon>fabids</taxon>
        <taxon>Fagales</taxon>
        <taxon>Fagaceae</taxon>
        <taxon>Fagus</taxon>
    </lineage>
</organism>
<evidence type="ECO:0000259" key="5">
    <source>
        <dbReference type="Pfam" id="PF01397"/>
    </source>
</evidence>
<dbReference type="PANTHER" id="PTHR31225">
    <property type="entry name" value="OS04G0344100 PROTEIN-RELATED"/>
    <property type="match status" value="1"/>
</dbReference>
<dbReference type="InterPro" id="IPR036965">
    <property type="entry name" value="Terpene_synth_N_sf"/>
</dbReference>
<keyword evidence="4" id="KW-0456">Lyase</keyword>
<dbReference type="SUPFAM" id="SSF48239">
    <property type="entry name" value="Terpenoid cyclases/Protein prenyltransferases"/>
    <property type="match status" value="1"/>
</dbReference>
<dbReference type="InterPro" id="IPR008930">
    <property type="entry name" value="Terpenoid_cyclase/PrenylTrfase"/>
</dbReference>
<dbReference type="InterPro" id="IPR050148">
    <property type="entry name" value="Terpene_synthase-like"/>
</dbReference>
<sequence>MDCRKQLQPQAVNQTSPCQINSQASDMIHERRSANYKPNIWKHDYLQSLTSIYDAQEYEKRAQKLKEDVKGIFEEAVDLVAKLELIDSLNKLGIASHFDVEIKETLDTIASTKKKNSSPEEDLYTTALRFRLLRQHGYEVSQDMFRGFMDEKTGLFKKSTHVNIKEMLELLEVSHLALEGENILDEARDFSTATLKETISNLDSDLAEQVAHALELPSQRRVQWFDVKWHIKACEKDRHMNTIILELAKIHFNIVQATLQKELRESSRSDGTESPSLPPSSLTFHFTSSSSDLGLFGSDLLEVLGDSSLLRILSLLSAHPCLSSGFRDLLWLWLFGGQPVWGSPPVRVSVRVSLDFSTFEVDSSKPLFEGPLPHLNRMASLAKATSIQLLRGLLGWDLDSKLAAVPDNNCCGCSYYLLDCRQNWVVIRDECHFFFPLCRVLSPSWWWRNLGLMENLSFARDRLAESFMCAMGVAFEPKYAFLRKWLTKVINLILIIDDVYDVYGTLEELKHFTNAVFRWDVNATQQLPECMKICFLALYNTTNEIANEMQKETGGNQLLPHLKEVAERERGDAPSSIVCYMREANVSEEIAQKHIKGMINKTWKKINGQCFNQSLMLQSFVNIATNNARVAHSLYQYGDGFGVQDRHTRKNIMSLLVEPLLLD</sequence>
<dbReference type="PANTHER" id="PTHR31225:SF94">
    <property type="entry name" value="ALPHA-FARNESENE SYNTHASE"/>
    <property type="match status" value="1"/>
</dbReference>
<dbReference type="GO" id="GO:0010333">
    <property type="term" value="F:terpene synthase activity"/>
    <property type="evidence" value="ECO:0007669"/>
    <property type="project" value="InterPro"/>
</dbReference>
<comment type="cofactor">
    <cofactor evidence="1">
        <name>Mg(2+)</name>
        <dbReference type="ChEBI" id="CHEBI:18420"/>
    </cofactor>
</comment>
<dbReference type="Gene3D" id="1.50.10.130">
    <property type="entry name" value="Terpene synthase, N-terminal domain"/>
    <property type="match status" value="1"/>
</dbReference>
<dbReference type="Pfam" id="PF03936">
    <property type="entry name" value="Terpene_synth_C"/>
    <property type="match status" value="2"/>
</dbReference>
<dbReference type="GO" id="GO:0000287">
    <property type="term" value="F:magnesium ion binding"/>
    <property type="evidence" value="ECO:0007669"/>
    <property type="project" value="InterPro"/>
</dbReference>
<evidence type="ECO:0000259" key="6">
    <source>
        <dbReference type="Pfam" id="PF03936"/>
    </source>
</evidence>
<dbReference type="InterPro" id="IPR008949">
    <property type="entry name" value="Isoprenoid_synthase_dom_sf"/>
</dbReference>